<dbReference type="OrthoDB" id="9813965at2"/>
<feature type="domain" description="HMA" evidence="2">
    <location>
        <begin position="3"/>
        <end position="67"/>
    </location>
</feature>
<dbReference type="Gene3D" id="3.30.70.100">
    <property type="match status" value="1"/>
</dbReference>
<evidence type="ECO:0000313" key="4">
    <source>
        <dbReference type="Proteomes" id="UP000538666"/>
    </source>
</evidence>
<proteinExistence type="predicted"/>
<organism evidence="3 4">
    <name type="scientific">Silvibacterium bohemicum</name>
    <dbReference type="NCBI Taxonomy" id="1577686"/>
    <lineage>
        <taxon>Bacteria</taxon>
        <taxon>Pseudomonadati</taxon>
        <taxon>Acidobacteriota</taxon>
        <taxon>Terriglobia</taxon>
        <taxon>Terriglobales</taxon>
        <taxon>Acidobacteriaceae</taxon>
        <taxon>Silvibacterium</taxon>
    </lineage>
</organism>
<dbReference type="FunFam" id="3.30.70.100:FF:000001">
    <property type="entry name" value="ATPase copper transporting beta"/>
    <property type="match status" value="1"/>
</dbReference>
<comment type="caution">
    <text evidence="3">The sequence shown here is derived from an EMBL/GenBank/DDBJ whole genome shotgun (WGS) entry which is preliminary data.</text>
</comment>
<name>A0A841JR93_9BACT</name>
<evidence type="ECO:0000259" key="2">
    <source>
        <dbReference type="PROSITE" id="PS50846"/>
    </source>
</evidence>
<keyword evidence="4" id="KW-1185">Reference proteome</keyword>
<evidence type="ECO:0000313" key="3">
    <source>
        <dbReference type="EMBL" id="MBB6142935.1"/>
    </source>
</evidence>
<evidence type="ECO:0000256" key="1">
    <source>
        <dbReference type="ARBA" id="ARBA00022723"/>
    </source>
</evidence>
<dbReference type="EMBL" id="JACHEK010000002">
    <property type="protein sequence ID" value="MBB6142935.1"/>
    <property type="molecule type" value="Genomic_DNA"/>
</dbReference>
<accession>A0A841JR93</accession>
<dbReference type="InterPro" id="IPR006121">
    <property type="entry name" value="HMA_dom"/>
</dbReference>
<dbReference type="RefSeq" id="WP_050061886.1">
    <property type="nucleotide sequence ID" value="NZ_JACHEK010000002.1"/>
</dbReference>
<protein>
    <submittedName>
        <fullName evidence="3">Copper chaperone CopZ</fullName>
    </submittedName>
</protein>
<dbReference type="SUPFAM" id="SSF55008">
    <property type="entry name" value="HMA, heavy metal-associated domain"/>
    <property type="match status" value="1"/>
</dbReference>
<dbReference type="PROSITE" id="PS01047">
    <property type="entry name" value="HMA_1"/>
    <property type="match status" value="1"/>
</dbReference>
<reference evidence="3 4" key="1">
    <citation type="submission" date="2020-08" db="EMBL/GenBank/DDBJ databases">
        <title>Genomic Encyclopedia of Type Strains, Phase IV (KMG-IV): sequencing the most valuable type-strain genomes for metagenomic binning, comparative biology and taxonomic classification.</title>
        <authorList>
            <person name="Goeker M."/>
        </authorList>
    </citation>
    <scope>NUCLEOTIDE SEQUENCE [LARGE SCALE GENOMIC DNA]</scope>
    <source>
        <strain evidence="3 4">DSM 103733</strain>
    </source>
</reference>
<dbReference type="InterPro" id="IPR036163">
    <property type="entry name" value="HMA_dom_sf"/>
</dbReference>
<sequence length="70" mass="7594">MQEELKLTIEGMHCGACVRRVTNALEGVSGLKLEAVNVGSAQVRFNPEVATPKQIAEAVNRIGFQARVEK</sequence>
<keyword evidence="1" id="KW-0479">Metal-binding</keyword>
<dbReference type="Proteomes" id="UP000538666">
    <property type="component" value="Unassembled WGS sequence"/>
</dbReference>
<dbReference type="InterPro" id="IPR017969">
    <property type="entry name" value="Heavy-metal-associated_CS"/>
</dbReference>
<dbReference type="Pfam" id="PF00403">
    <property type="entry name" value="HMA"/>
    <property type="match status" value="1"/>
</dbReference>
<dbReference type="AlphaFoldDB" id="A0A841JR93"/>
<gene>
    <name evidence="3" type="ORF">HNQ77_000879</name>
</gene>
<dbReference type="PROSITE" id="PS50846">
    <property type="entry name" value="HMA_2"/>
    <property type="match status" value="1"/>
</dbReference>
<dbReference type="GO" id="GO:0046872">
    <property type="term" value="F:metal ion binding"/>
    <property type="evidence" value="ECO:0007669"/>
    <property type="project" value="UniProtKB-KW"/>
</dbReference>
<dbReference type="CDD" id="cd00371">
    <property type="entry name" value="HMA"/>
    <property type="match status" value="1"/>
</dbReference>